<dbReference type="PANTHER" id="PTHR43791:SF36">
    <property type="entry name" value="TRANSPORTER, PUTATIVE (AFU_ORTHOLOGUE AFUA_6G08340)-RELATED"/>
    <property type="match status" value="1"/>
</dbReference>
<dbReference type="Proteomes" id="UP000184383">
    <property type="component" value="Unassembled WGS sequence"/>
</dbReference>
<evidence type="ECO:0000256" key="3">
    <source>
        <dbReference type="ARBA" id="ARBA00022692"/>
    </source>
</evidence>
<keyword evidence="3 6" id="KW-0812">Transmembrane</keyword>
<dbReference type="EMBL" id="KV878209">
    <property type="protein sequence ID" value="OJJ40029.1"/>
    <property type="molecule type" value="Genomic_DNA"/>
</dbReference>
<keyword evidence="4 6" id="KW-1133">Transmembrane helix</keyword>
<evidence type="ECO:0000313" key="8">
    <source>
        <dbReference type="Proteomes" id="UP000184383"/>
    </source>
</evidence>
<gene>
    <name evidence="7" type="ORF">ASPWEDRAFT_166115</name>
</gene>
<keyword evidence="2" id="KW-0813">Transport</keyword>
<evidence type="ECO:0000256" key="6">
    <source>
        <dbReference type="SAM" id="Phobius"/>
    </source>
</evidence>
<dbReference type="PANTHER" id="PTHR43791">
    <property type="entry name" value="PERMEASE-RELATED"/>
    <property type="match status" value="1"/>
</dbReference>
<protein>
    <recommendedName>
        <fullName evidence="9">Major facilitator superfamily (MFS) profile domain-containing protein</fullName>
    </recommendedName>
</protein>
<keyword evidence="8" id="KW-1185">Reference proteome</keyword>
<evidence type="ECO:0008006" key="9">
    <source>
        <dbReference type="Google" id="ProtNLM"/>
    </source>
</evidence>
<dbReference type="VEuPathDB" id="FungiDB:ASPWEDRAFT_166115"/>
<evidence type="ECO:0000256" key="5">
    <source>
        <dbReference type="ARBA" id="ARBA00023136"/>
    </source>
</evidence>
<reference evidence="8" key="1">
    <citation type="journal article" date="2017" name="Genome Biol.">
        <title>Comparative genomics reveals high biological diversity and specific adaptations in the industrially and medically important fungal genus Aspergillus.</title>
        <authorList>
            <person name="de Vries R.P."/>
            <person name="Riley R."/>
            <person name="Wiebenga A."/>
            <person name="Aguilar-Osorio G."/>
            <person name="Amillis S."/>
            <person name="Uchima C.A."/>
            <person name="Anderluh G."/>
            <person name="Asadollahi M."/>
            <person name="Askin M."/>
            <person name="Barry K."/>
            <person name="Battaglia E."/>
            <person name="Bayram O."/>
            <person name="Benocci T."/>
            <person name="Braus-Stromeyer S.A."/>
            <person name="Caldana C."/>
            <person name="Canovas D."/>
            <person name="Cerqueira G.C."/>
            <person name="Chen F."/>
            <person name="Chen W."/>
            <person name="Choi C."/>
            <person name="Clum A."/>
            <person name="Dos Santos R.A."/>
            <person name="Damasio A.R."/>
            <person name="Diallinas G."/>
            <person name="Emri T."/>
            <person name="Fekete E."/>
            <person name="Flipphi M."/>
            <person name="Freyberg S."/>
            <person name="Gallo A."/>
            <person name="Gournas C."/>
            <person name="Habgood R."/>
            <person name="Hainaut M."/>
            <person name="Harispe M.L."/>
            <person name="Henrissat B."/>
            <person name="Hilden K.S."/>
            <person name="Hope R."/>
            <person name="Hossain A."/>
            <person name="Karabika E."/>
            <person name="Karaffa L."/>
            <person name="Karanyi Z."/>
            <person name="Krasevec N."/>
            <person name="Kuo A."/>
            <person name="Kusch H."/>
            <person name="LaButti K."/>
            <person name="Lagendijk E.L."/>
            <person name="Lapidus A."/>
            <person name="Levasseur A."/>
            <person name="Lindquist E."/>
            <person name="Lipzen A."/>
            <person name="Logrieco A.F."/>
            <person name="MacCabe A."/>
            <person name="Maekelae M.R."/>
            <person name="Malavazi I."/>
            <person name="Melin P."/>
            <person name="Meyer V."/>
            <person name="Mielnichuk N."/>
            <person name="Miskei M."/>
            <person name="Molnar A.P."/>
            <person name="Mule G."/>
            <person name="Ngan C.Y."/>
            <person name="Orejas M."/>
            <person name="Orosz E."/>
            <person name="Ouedraogo J.P."/>
            <person name="Overkamp K.M."/>
            <person name="Park H.-S."/>
            <person name="Perrone G."/>
            <person name="Piumi F."/>
            <person name="Punt P.J."/>
            <person name="Ram A.F."/>
            <person name="Ramon A."/>
            <person name="Rauscher S."/>
            <person name="Record E."/>
            <person name="Riano-Pachon D.M."/>
            <person name="Robert V."/>
            <person name="Roehrig J."/>
            <person name="Ruller R."/>
            <person name="Salamov A."/>
            <person name="Salih N.S."/>
            <person name="Samson R.A."/>
            <person name="Sandor E."/>
            <person name="Sanguinetti M."/>
            <person name="Schuetze T."/>
            <person name="Sepcic K."/>
            <person name="Shelest E."/>
            <person name="Sherlock G."/>
            <person name="Sophianopoulou V."/>
            <person name="Squina F.M."/>
            <person name="Sun H."/>
            <person name="Susca A."/>
            <person name="Todd R.B."/>
            <person name="Tsang A."/>
            <person name="Unkles S.E."/>
            <person name="van de Wiele N."/>
            <person name="van Rossen-Uffink D."/>
            <person name="Oliveira J.V."/>
            <person name="Vesth T.C."/>
            <person name="Visser J."/>
            <person name="Yu J.-H."/>
            <person name="Zhou M."/>
            <person name="Andersen M.R."/>
            <person name="Archer D.B."/>
            <person name="Baker S.E."/>
            <person name="Benoit I."/>
            <person name="Brakhage A.A."/>
            <person name="Braus G.H."/>
            <person name="Fischer R."/>
            <person name="Frisvad J.C."/>
            <person name="Goldman G.H."/>
            <person name="Houbraken J."/>
            <person name="Oakley B."/>
            <person name="Pocsi I."/>
            <person name="Scazzocchio C."/>
            <person name="Seiboth B."/>
            <person name="vanKuyk P.A."/>
            <person name="Wortman J."/>
            <person name="Dyer P.S."/>
            <person name="Grigoriev I.V."/>
        </authorList>
    </citation>
    <scope>NUCLEOTIDE SEQUENCE [LARGE SCALE GENOMIC DNA]</scope>
    <source>
        <strain evidence="8">DTO 134E9</strain>
    </source>
</reference>
<feature type="transmembrane region" description="Helical" evidence="6">
    <location>
        <begin position="78"/>
        <end position="99"/>
    </location>
</feature>
<evidence type="ECO:0000256" key="1">
    <source>
        <dbReference type="ARBA" id="ARBA00004141"/>
    </source>
</evidence>
<dbReference type="GeneID" id="63745786"/>
<sequence>MVISSSATAGRYTGMFLMCAGSYAAFNVVQAWIASTIPRTRTKRAIVYALVNLFGNSSNIYGSYFFPTSDAPQYRSGGIILSSFAAGGVVMSLILAAYLHYLNKKATKEEETDGRMRYKYIW</sequence>
<evidence type="ECO:0000256" key="4">
    <source>
        <dbReference type="ARBA" id="ARBA00022989"/>
    </source>
</evidence>
<dbReference type="GO" id="GO:0022857">
    <property type="term" value="F:transmembrane transporter activity"/>
    <property type="evidence" value="ECO:0007669"/>
    <property type="project" value="TreeGrafter"/>
</dbReference>
<organism evidence="7 8">
    <name type="scientific">Aspergillus wentii DTO 134E9</name>
    <dbReference type="NCBI Taxonomy" id="1073089"/>
    <lineage>
        <taxon>Eukaryota</taxon>
        <taxon>Fungi</taxon>
        <taxon>Dikarya</taxon>
        <taxon>Ascomycota</taxon>
        <taxon>Pezizomycotina</taxon>
        <taxon>Eurotiomycetes</taxon>
        <taxon>Eurotiomycetidae</taxon>
        <taxon>Eurotiales</taxon>
        <taxon>Aspergillaceae</taxon>
        <taxon>Aspergillus</taxon>
        <taxon>Aspergillus subgen. Cremei</taxon>
    </lineage>
</organism>
<dbReference type="RefSeq" id="XP_040693705.1">
    <property type="nucleotide sequence ID" value="XM_040829938.1"/>
</dbReference>
<proteinExistence type="predicted"/>
<evidence type="ECO:0000256" key="2">
    <source>
        <dbReference type="ARBA" id="ARBA00022448"/>
    </source>
</evidence>
<feature type="transmembrane region" description="Helical" evidence="6">
    <location>
        <begin position="45"/>
        <end position="66"/>
    </location>
</feature>
<keyword evidence="5 6" id="KW-0472">Membrane</keyword>
<dbReference type="AlphaFoldDB" id="A0A1L9RYM2"/>
<name>A0A1L9RYM2_ASPWE</name>
<dbReference type="OrthoDB" id="2250022at2759"/>
<evidence type="ECO:0000313" key="7">
    <source>
        <dbReference type="EMBL" id="OJJ40029.1"/>
    </source>
</evidence>
<comment type="subcellular location">
    <subcellularLocation>
        <location evidence="1">Membrane</location>
        <topology evidence="1">Multi-pass membrane protein</topology>
    </subcellularLocation>
</comment>
<accession>A0A1L9RYM2</accession>
<dbReference type="InterPro" id="IPR036259">
    <property type="entry name" value="MFS_trans_sf"/>
</dbReference>
<dbReference type="GO" id="GO:0016020">
    <property type="term" value="C:membrane"/>
    <property type="evidence" value="ECO:0007669"/>
    <property type="project" value="UniProtKB-SubCell"/>
</dbReference>
<feature type="transmembrane region" description="Helical" evidence="6">
    <location>
        <begin position="12"/>
        <end position="33"/>
    </location>
</feature>
<dbReference type="SUPFAM" id="SSF103473">
    <property type="entry name" value="MFS general substrate transporter"/>
    <property type="match status" value="1"/>
</dbReference>